<organism evidence="3 4">
    <name type="scientific">Massarina eburnea CBS 473.64</name>
    <dbReference type="NCBI Taxonomy" id="1395130"/>
    <lineage>
        <taxon>Eukaryota</taxon>
        <taxon>Fungi</taxon>
        <taxon>Dikarya</taxon>
        <taxon>Ascomycota</taxon>
        <taxon>Pezizomycotina</taxon>
        <taxon>Dothideomycetes</taxon>
        <taxon>Pleosporomycetidae</taxon>
        <taxon>Pleosporales</taxon>
        <taxon>Massarineae</taxon>
        <taxon>Massarinaceae</taxon>
        <taxon>Massarina</taxon>
    </lineage>
</organism>
<keyword evidence="4" id="KW-1185">Reference proteome</keyword>
<dbReference type="Proteomes" id="UP000799753">
    <property type="component" value="Unassembled WGS sequence"/>
</dbReference>
<dbReference type="OrthoDB" id="9977870at2759"/>
<evidence type="ECO:0000313" key="4">
    <source>
        <dbReference type="Proteomes" id="UP000799753"/>
    </source>
</evidence>
<proteinExistence type="predicted"/>
<evidence type="ECO:0000313" key="3">
    <source>
        <dbReference type="EMBL" id="KAF2643391.1"/>
    </source>
</evidence>
<feature type="coiled-coil region" evidence="1">
    <location>
        <begin position="416"/>
        <end position="450"/>
    </location>
</feature>
<feature type="region of interest" description="Disordered" evidence="2">
    <location>
        <begin position="77"/>
        <end position="134"/>
    </location>
</feature>
<keyword evidence="1" id="KW-0175">Coiled coil</keyword>
<protein>
    <submittedName>
        <fullName evidence="3">Uncharacterized protein</fullName>
    </submittedName>
</protein>
<feature type="compositionally biased region" description="Polar residues" evidence="2">
    <location>
        <begin position="77"/>
        <end position="100"/>
    </location>
</feature>
<sequence length="528" mass="59823">MFGSGGDYFADLTTEPIFDHVVYNAEALLLPVNEDEDHLDNQLAIAAQESGVENPFTFLGPKMAGVLTSTAMSLESEQGSAASIRSQETQSTGVTSQPSRRQSRDSAIPQQLPMLPSPPVRARQPTLRRKLKRSSALFSRFKKDTCDCTSKSPHMDIATSQSPKLECGHSLSTYAIRIHVHEAMNREEQTAPACCGKPLPQDVLQMIMPNEDLHVVGNNALPSPDVGSLRDSGYSEDGVSSIELPRLDTEPFSTTPTLARRDTPQIDEVSFDSALAREAFKSLRAEQREQFQRVTLFESNQRKALAAHHQWSLRRLASQLESTKAERIRQHPVELERLDEFQINAEHELRKAHAAEIQNVATALKYMSAYCSGVSPTDPSLAHAVTDEDRNKLERQRLIQQKLPAKHESAIHVLRGKQERDTKNKLQKQKQELEQLDADYENDRKAEELQYIKDAGRLNTMMQTRRRRITNRWDLRFEIWRKDWENQHNTTLPGRLSHEDWPETLDDTDYNIPCSSSLAPYTQSSAYP</sequence>
<dbReference type="AlphaFoldDB" id="A0A6A6S8Y0"/>
<accession>A0A6A6S8Y0</accession>
<dbReference type="EMBL" id="MU006780">
    <property type="protein sequence ID" value="KAF2643391.1"/>
    <property type="molecule type" value="Genomic_DNA"/>
</dbReference>
<evidence type="ECO:0000256" key="2">
    <source>
        <dbReference type="SAM" id="MobiDB-lite"/>
    </source>
</evidence>
<name>A0A6A6S8Y0_9PLEO</name>
<gene>
    <name evidence="3" type="ORF">P280DRAFT_251744</name>
</gene>
<reference evidence="3" key="1">
    <citation type="journal article" date="2020" name="Stud. Mycol.">
        <title>101 Dothideomycetes genomes: a test case for predicting lifestyles and emergence of pathogens.</title>
        <authorList>
            <person name="Haridas S."/>
            <person name="Albert R."/>
            <person name="Binder M."/>
            <person name="Bloem J."/>
            <person name="Labutti K."/>
            <person name="Salamov A."/>
            <person name="Andreopoulos B."/>
            <person name="Baker S."/>
            <person name="Barry K."/>
            <person name="Bills G."/>
            <person name="Bluhm B."/>
            <person name="Cannon C."/>
            <person name="Castanera R."/>
            <person name="Culley D."/>
            <person name="Daum C."/>
            <person name="Ezra D."/>
            <person name="Gonzalez J."/>
            <person name="Henrissat B."/>
            <person name="Kuo A."/>
            <person name="Liang C."/>
            <person name="Lipzen A."/>
            <person name="Lutzoni F."/>
            <person name="Magnuson J."/>
            <person name="Mondo S."/>
            <person name="Nolan M."/>
            <person name="Ohm R."/>
            <person name="Pangilinan J."/>
            <person name="Park H.-J."/>
            <person name="Ramirez L."/>
            <person name="Alfaro M."/>
            <person name="Sun H."/>
            <person name="Tritt A."/>
            <person name="Yoshinaga Y."/>
            <person name="Zwiers L.-H."/>
            <person name="Turgeon B."/>
            <person name="Goodwin S."/>
            <person name="Spatafora J."/>
            <person name="Crous P."/>
            <person name="Grigoriev I."/>
        </authorList>
    </citation>
    <scope>NUCLEOTIDE SEQUENCE</scope>
    <source>
        <strain evidence="3">CBS 473.64</strain>
    </source>
</reference>
<evidence type="ECO:0000256" key="1">
    <source>
        <dbReference type="SAM" id="Coils"/>
    </source>
</evidence>